<feature type="transmembrane region" description="Helical" evidence="1">
    <location>
        <begin position="14"/>
        <end position="36"/>
    </location>
</feature>
<proteinExistence type="predicted"/>
<dbReference type="PANTHER" id="PTHR40465">
    <property type="entry name" value="CHROMOSOME 1, WHOLE GENOME SHOTGUN SEQUENCE"/>
    <property type="match status" value="1"/>
</dbReference>
<reference evidence="3" key="1">
    <citation type="journal article" date="2021" name="New Phytol.">
        <title>Evolutionary innovations through gain and loss of genes in the ectomycorrhizal Boletales.</title>
        <authorList>
            <person name="Wu G."/>
            <person name="Miyauchi S."/>
            <person name="Morin E."/>
            <person name="Kuo A."/>
            <person name="Drula E."/>
            <person name="Varga T."/>
            <person name="Kohler A."/>
            <person name="Feng B."/>
            <person name="Cao Y."/>
            <person name="Lipzen A."/>
            <person name="Daum C."/>
            <person name="Hundley H."/>
            <person name="Pangilinan J."/>
            <person name="Johnson J."/>
            <person name="Barry K."/>
            <person name="LaButti K."/>
            <person name="Ng V."/>
            <person name="Ahrendt S."/>
            <person name="Min B."/>
            <person name="Choi I.G."/>
            <person name="Park H."/>
            <person name="Plett J.M."/>
            <person name="Magnuson J."/>
            <person name="Spatafora J.W."/>
            <person name="Nagy L.G."/>
            <person name="Henrissat B."/>
            <person name="Grigoriev I.V."/>
            <person name="Yang Z.L."/>
            <person name="Xu J."/>
            <person name="Martin F.M."/>
        </authorList>
    </citation>
    <scope>NUCLEOTIDE SEQUENCE</scope>
    <source>
        <strain evidence="3">KKN 215</strain>
    </source>
</reference>
<dbReference type="Proteomes" id="UP000813824">
    <property type="component" value="Unassembled WGS sequence"/>
</dbReference>
<feature type="domain" description="DUF6534" evidence="2">
    <location>
        <begin position="167"/>
        <end position="249"/>
    </location>
</feature>
<accession>A0A8K0XJW8</accession>
<name>A0A8K0XJW8_9AGAR</name>
<feature type="transmembrane region" description="Helical" evidence="1">
    <location>
        <begin position="119"/>
        <end position="139"/>
    </location>
</feature>
<gene>
    <name evidence="3" type="ORF">BXZ70DRAFT_693656</name>
</gene>
<organism evidence="3 4">
    <name type="scientific">Cristinia sonorae</name>
    <dbReference type="NCBI Taxonomy" id="1940300"/>
    <lineage>
        <taxon>Eukaryota</taxon>
        <taxon>Fungi</taxon>
        <taxon>Dikarya</taxon>
        <taxon>Basidiomycota</taxon>
        <taxon>Agaricomycotina</taxon>
        <taxon>Agaricomycetes</taxon>
        <taxon>Agaricomycetidae</taxon>
        <taxon>Agaricales</taxon>
        <taxon>Pleurotineae</taxon>
        <taxon>Stephanosporaceae</taxon>
        <taxon>Cristinia</taxon>
    </lineage>
</organism>
<sequence length="328" mass="36380">MHDGLFSPLLWPVLVGHIATWGLMGMLTIQICIYFVAFPNDHWEAKSVVGVTYFLEVIQLGCATYDIFDISVRECEPGLLSSDTTLLWLDVVLLPSIIATACQVFYAWRISGLSQRYELSAVICLISASQLGLSIWDIVHTLDVADLSVVAYPIDRKPFLAWLTTIAICDIVITGSMSYYVWIASNTTRHRPTKAILKRLMKLTIETGLITTAAATIVLVVPSDVVFKLLLGPMSKLYSNTLLAVLNSRLRISGGRVRNTDAATINISFSTLQFTRASHRTEPTALVQERPNGVAETDIEKNNNEVDSQHSPRILATRTLQNLELQQS</sequence>
<dbReference type="PANTHER" id="PTHR40465:SF1">
    <property type="entry name" value="DUF6534 DOMAIN-CONTAINING PROTEIN"/>
    <property type="match status" value="1"/>
</dbReference>
<evidence type="ECO:0000313" key="3">
    <source>
        <dbReference type="EMBL" id="KAH8077722.1"/>
    </source>
</evidence>
<dbReference type="EMBL" id="JAEVFJ010000062">
    <property type="protein sequence ID" value="KAH8077722.1"/>
    <property type="molecule type" value="Genomic_DNA"/>
</dbReference>
<feature type="transmembrane region" description="Helical" evidence="1">
    <location>
        <begin position="203"/>
        <end position="221"/>
    </location>
</feature>
<dbReference type="AlphaFoldDB" id="A0A8K0XJW8"/>
<protein>
    <recommendedName>
        <fullName evidence="2">DUF6534 domain-containing protein</fullName>
    </recommendedName>
</protein>
<keyword evidence="1" id="KW-0812">Transmembrane</keyword>
<evidence type="ECO:0000256" key="1">
    <source>
        <dbReference type="SAM" id="Phobius"/>
    </source>
</evidence>
<comment type="caution">
    <text evidence="3">The sequence shown here is derived from an EMBL/GenBank/DDBJ whole genome shotgun (WGS) entry which is preliminary data.</text>
</comment>
<keyword evidence="1" id="KW-0472">Membrane</keyword>
<dbReference type="OrthoDB" id="2535105at2759"/>
<evidence type="ECO:0000259" key="2">
    <source>
        <dbReference type="Pfam" id="PF20152"/>
    </source>
</evidence>
<dbReference type="Pfam" id="PF20152">
    <property type="entry name" value="DUF6534"/>
    <property type="match status" value="1"/>
</dbReference>
<feature type="transmembrane region" description="Helical" evidence="1">
    <location>
        <begin position="159"/>
        <end position="182"/>
    </location>
</feature>
<dbReference type="InterPro" id="IPR045339">
    <property type="entry name" value="DUF6534"/>
</dbReference>
<feature type="transmembrane region" description="Helical" evidence="1">
    <location>
        <begin position="48"/>
        <end position="68"/>
    </location>
</feature>
<feature type="transmembrane region" description="Helical" evidence="1">
    <location>
        <begin position="88"/>
        <end position="107"/>
    </location>
</feature>
<evidence type="ECO:0000313" key="4">
    <source>
        <dbReference type="Proteomes" id="UP000813824"/>
    </source>
</evidence>
<keyword evidence="4" id="KW-1185">Reference proteome</keyword>
<keyword evidence="1" id="KW-1133">Transmembrane helix</keyword>